<name>A0A9W9C8L1_9PLEO</name>
<dbReference type="AlphaFoldDB" id="A0A9W9C8L1"/>
<accession>A0A9W9C8L1</accession>
<reference evidence="1" key="1">
    <citation type="submission" date="2022-10" db="EMBL/GenBank/DDBJ databases">
        <title>Tapping the CABI collections for fungal endophytes: first genome assemblies for Collariella, Neodidymelliopsis, Ascochyta clinopodiicola, Didymella pomorum, Didymosphaeria variabile, Neocosmospora piperis and Neocucurbitaria cava.</title>
        <authorList>
            <person name="Hill R."/>
        </authorList>
    </citation>
    <scope>NUCLEOTIDE SEQUENCE</scope>
    <source>
        <strain evidence="1">IMI 356815</strain>
    </source>
</reference>
<dbReference type="RefSeq" id="XP_056069545.1">
    <property type="nucleotide sequence ID" value="XM_056215298.1"/>
</dbReference>
<dbReference type="EMBL" id="JAPEUX010000005">
    <property type="protein sequence ID" value="KAJ4351189.1"/>
    <property type="molecule type" value="Genomic_DNA"/>
</dbReference>
<protein>
    <submittedName>
        <fullName evidence="1">Uncharacterized protein</fullName>
    </submittedName>
</protein>
<evidence type="ECO:0000313" key="1">
    <source>
        <dbReference type="EMBL" id="KAJ4351189.1"/>
    </source>
</evidence>
<proteinExistence type="predicted"/>
<keyword evidence="2" id="KW-1185">Reference proteome</keyword>
<gene>
    <name evidence="1" type="ORF">N0V89_006528</name>
</gene>
<dbReference type="OrthoDB" id="3776245at2759"/>
<comment type="caution">
    <text evidence="1">The sequence shown here is derived from an EMBL/GenBank/DDBJ whole genome shotgun (WGS) entry which is preliminary data.</text>
</comment>
<dbReference type="GeneID" id="80910058"/>
<sequence>MAPFTTSFLYTILDNQPISPEIAQEVLSTCHTAQEAMASISTLMVNYLDAPWYQFKWVTARKHIMDMNYDMFRSLDILNTKLNHLYVDRSPDSSSLASASSNENKVHDMPMLPREMQSSGSFTLPRWAEEVQKSASKTRQYAAWLRSRSETASAQQIEKLYAEMMDVYELQRLNLQAVVGMMRGILASCEAGDGGVWKSDVSEELLWRWLPDVSCEVKPLKRV</sequence>
<evidence type="ECO:0000313" key="2">
    <source>
        <dbReference type="Proteomes" id="UP001140513"/>
    </source>
</evidence>
<dbReference type="Proteomes" id="UP001140513">
    <property type="component" value="Unassembled WGS sequence"/>
</dbReference>
<organism evidence="1 2">
    <name type="scientific">Didymosphaeria variabile</name>
    <dbReference type="NCBI Taxonomy" id="1932322"/>
    <lineage>
        <taxon>Eukaryota</taxon>
        <taxon>Fungi</taxon>
        <taxon>Dikarya</taxon>
        <taxon>Ascomycota</taxon>
        <taxon>Pezizomycotina</taxon>
        <taxon>Dothideomycetes</taxon>
        <taxon>Pleosporomycetidae</taxon>
        <taxon>Pleosporales</taxon>
        <taxon>Massarineae</taxon>
        <taxon>Didymosphaeriaceae</taxon>
        <taxon>Didymosphaeria</taxon>
    </lineage>
</organism>